<dbReference type="InterPro" id="IPR014445">
    <property type="entry name" value="Gln-dep_NAD_synthase"/>
</dbReference>
<feature type="binding site" evidence="7">
    <location>
        <position position="121"/>
    </location>
    <ligand>
        <name>L-glutamine</name>
        <dbReference type="ChEBI" id="CHEBI:58359"/>
    </ligand>
</feature>
<gene>
    <name evidence="7" type="primary">nadE</name>
    <name evidence="11" type="ORF">ACFO3G_02310</name>
</gene>
<comment type="similarity">
    <text evidence="2 7 8">In the C-terminal section; belongs to the NAD synthetase family.</text>
</comment>
<dbReference type="RefSeq" id="WP_380077599.1">
    <property type="nucleotide sequence ID" value="NZ_JBHSGO010000040.1"/>
</dbReference>
<dbReference type="Pfam" id="PF00795">
    <property type="entry name" value="CN_hydrolase"/>
    <property type="match status" value="1"/>
</dbReference>
<feature type="domain" description="CN hydrolase" evidence="10">
    <location>
        <begin position="6"/>
        <end position="268"/>
    </location>
</feature>
<evidence type="ECO:0000256" key="3">
    <source>
        <dbReference type="ARBA" id="ARBA00022598"/>
    </source>
</evidence>
<feature type="active site" description="Nucleophile; for glutaminase activity" evidence="7">
    <location>
        <position position="168"/>
    </location>
</feature>
<evidence type="ECO:0000256" key="1">
    <source>
        <dbReference type="ARBA" id="ARBA00005188"/>
    </source>
</evidence>
<name>A0ABV9K5Z7_9PORP</name>
<keyword evidence="4 7" id="KW-0547">Nucleotide-binding</keyword>
<dbReference type="PIRSF" id="PIRSF006630">
    <property type="entry name" value="NADS_GAT"/>
    <property type="match status" value="1"/>
</dbReference>
<comment type="pathway">
    <text evidence="1 7 8">Cofactor biosynthesis; NAD(+) biosynthesis; NAD(+) from deamido-NAD(+) (L-Gln route): step 1/1.</text>
</comment>
<comment type="caution">
    <text evidence="11">The sequence shown here is derived from an EMBL/GenBank/DDBJ whole genome shotgun (WGS) entry which is preliminary data.</text>
</comment>
<evidence type="ECO:0000256" key="7">
    <source>
        <dbReference type="HAMAP-Rule" id="MF_02090"/>
    </source>
</evidence>
<feature type="binding site" evidence="7">
    <location>
        <position position="441"/>
    </location>
    <ligand>
        <name>deamido-NAD(+)</name>
        <dbReference type="ChEBI" id="CHEBI:58437"/>
        <note>ligand shared between two neighboring subunits</note>
    </ligand>
</feature>
<evidence type="ECO:0000313" key="11">
    <source>
        <dbReference type="EMBL" id="MFC4665452.1"/>
    </source>
</evidence>
<evidence type="ECO:0000256" key="8">
    <source>
        <dbReference type="PIRNR" id="PIRNR006630"/>
    </source>
</evidence>
<dbReference type="InterPro" id="IPR041856">
    <property type="entry name" value="NAD+_synth_C"/>
</dbReference>
<feature type="binding site" evidence="7">
    <location>
        <position position="604"/>
    </location>
    <ligand>
        <name>deamido-NAD(+)</name>
        <dbReference type="ChEBI" id="CHEBI:58437"/>
        <note>ligand shared between two neighboring subunits</note>
    </ligand>
</feature>
<evidence type="ECO:0000256" key="9">
    <source>
        <dbReference type="RuleBase" id="RU003811"/>
    </source>
</evidence>
<evidence type="ECO:0000259" key="10">
    <source>
        <dbReference type="PROSITE" id="PS50263"/>
    </source>
</evidence>
<dbReference type="SUPFAM" id="SSF52402">
    <property type="entry name" value="Adenine nucleotide alpha hydrolases-like"/>
    <property type="match status" value="1"/>
</dbReference>
<dbReference type="Gene3D" id="3.40.50.620">
    <property type="entry name" value="HUPs"/>
    <property type="match status" value="1"/>
</dbReference>
<dbReference type="Gene3D" id="3.60.110.10">
    <property type="entry name" value="Carbon-nitrogen hydrolase"/>
    <property type="match status" value="1"/>
</dbReference>
<evidence type="ECO:0000256" key="4">
    <source>
        <dbReference type="ARBA" id="ARBA00022741"/>
    </source>
</evidence>
<comment type="catalytic activity">
    <reaction evidence="7 8">
        <text>deamido-NAD(+) + L-glutamine + ATP + H2O = L-glutamate + AMP + diphosphate + NAD(+) + H(+)</text>
        <dbReference type="Rhea" id="RHEA:24384"/>
        <dbReference type="ChEBI" id="CHEBI:15377"/>
        <dbReference type="ChEBI" id="CHEBI:15378"/>
        <dbReference type="ChEBI" id="CHEBI:29985"/>
        <dbReference type="ChEBI" id="CHEBI:30616"/>
        <dbReference type="ChEBI" id="CHEBI:33019"/>
        <dbReference type="ChEBI" id="CHEBI:57540"/>
        <dbReference type="ChEBI" id="CHEBI:58359"/>
        <dbReference type="ChEBI" id="CHEBI:58437"/>
        <dbReference type="ChEBI" id="CHEBI:456215"/>
        <dbReference type="EC" id="6.3.5.1"/>
    </reaction>
</comment>
<dbReference type="PANTHER" id="PTHR23090">
    <property type="entry name" value="NH 3 /GLUTAMINE-DEPENDENT NAD + SYNTHETASE"/>
    <property type="match status" value="1"/>
</dbReference>
<keyword evidence="5 7" id="KW-0067">ATP-binding</keyword>
<feature type="binding site" evidence="7">
    <location>
        <position position="195"/>
    </location>
    <ligand>
        <name>L-glutamine</name>
        <dbReference type="ChEBI" id="CHEBI:58359"/>
    </ligand>
</feature>
<proteinExistence type="inferred from homology"/>
<comment type="similarity">
    <text evidence="9">Belongs to the NAD synthetase family.</text>
</comment>
<feature type="binding site" evidence="7">
    <location>
        <position position="470"/>
    </location>
    <ligand>
        <name>deamido-NAD(+)</name>
        <dbReference type="ChEBI" id="CHEBI:58437"/>
        <note>ligand shared between two neighboring subunits</note>
    </ligand>
</feature>
<dbReference type="InterPro" id="IPR014729">
    <property type="entry name" value="Rossmann-like_a/b/a_fold"/>
</dbReference>
<comment type="function">
    <text evidence="7">Catalyzes the ATP-dependent amidation of deamido-NAD to form NAD. Uses L-glutamine as a nitrogen source.</text>
</comment>
<evidence type="ECO:0000313" key="12">
    <source>
        <dbReference type="Proteomes" id="UP001596020"/>
    </source>
</evidence>
<dbReference type="EMBL" id="JBHSGO010000040">
    <property type="protein sequence ID" value="MFC4665452.1"/>
    <property type="molecule type" value="Genomic_DNA"/>
</dbReference>
<reference evidence="12" key="1">
    <citation type="journal article" date="2019" name="Int. J. Syst. Evol. Microbiol.">
        <title>The Global Catalogue of Microorganisms (GCM) 10K type strain sequencing project: providing services to taxonomists for standard genome sequencing and annotation.</title>
        <authorList>
            <consortium name="The Broad Institute Genomics Platform"/>
            <consortium name="The Broad Institute Genome Sequencing Center for Infectious Disease"/>
            <person name="Wu L."/>
            <person name="Ma J."/>
        </authorList>
    </citation>
    <scope>NUCLEOTIDE SEQUENCE [LARGE SCALE GENOMIC DNA]</scope>
    <source>
        <strain evidence="12">CGMCC 4.7357</strain>
    </source>
</reference>
<feature type="active site" description="Proton acceptor; for glutaminase activity" evidence="7">
    <location>
        <position position="46"/>
    </location>
</feature>
<dbReference type="CDD" id="cd07570">
    <property type="entry name" value="GAT_Gln-NAD-synth"/>
    <property type="match status" value="1"/>
</dbReference>
<dbReference type="EC" id="6.3.5.1" evidence="7 8"/>
<accession>A0ABV9K5Z7</accession>
<feature type="binding site" evidence="7">
    <location>
        <position position="201"/>
    </location>
    <ligand>
        <name>L-glutamine</name>
        <dbReference type="ChEBI" id="CHEBI:58359"/>
    </ligand>
</feature>
<dbReference type="HAMAP" id="MF_02090">
    <property type="entry name" value="NadE_glutamine_dep"/>
    <property type="match status" value="1"/>
</dbReference>
<feature type="binding site" evidence="7">
    <location>
        <position position="465"/>
    </location>
    <ligand>
        <name>ATP</name>
        <dbReference type="ChEBI" id="CHEBI:30616"/>
    </ligand>
</feature>
<dbReference type="InterPro" id="IPR022310">
    <property type="entry name" value="NAD/GMP_synthase"/>
</dbReference>
<evidence type="ECO:0000256" key="5">
    <source>
        <dbReference type="ARBA" id="ARBA00022840"/>
    </source>
</evidence>
<feature type="active site" description="For glutaminase activity" evidence="7">
    <location>
        <position position="115"/>
    </location>
</feature>
<dbReference type="InterPro" id="IPR036526">
    <property type="entry name" value="C-N_Hydrolase_sf"/>
</dbReference>
<evidence type="ECO:0000256" key="2">
    <source>
        <dbReference type="ARBA" id="ARBA00007145"/>
    </source>
</evidence>
<dbReference type="Proteomes" id="UP001596020">
    <property type="component" value="Unassembled WGS sequence"/>
</dbReference>
<dbReference type="InterPro" id="IPR003010">
    <property type="entry name" value="C-N_Hydrolase"/>
</dbReference>
<dbReference type="NCBIfam" id="NF002730">
    <property type="entry name" value="PRK02628.1"/>
    <property type="match status" value="1"/>
</dbReference>
<dbReference type="PROSITE" id="PS50263">
    <property type="entry name" value="CN_HYDROLASE"/>
    <property type="match status" value="1"/>
</dbReference>
<dbReference type="CDD" id="cd00553">
    <property type="entry name" value="NAD_synthase"/>
    <property type="match status" value="1"/>
</dbReference>
<sequence length="645" mass="72634">MKYGFVKVAAAVPYVKVADCFYNISRIKDMVFEADSKGVEIVAFPELSITGYTCGDLFLQPFLLDQAKKAVCQLVKETSSTDVMVIVGMPVRVEEKLFNAAIVFQSGRILGAIPKTYLPNYREFQEKRWFSPARDLKYSTVKIGDEQVPIGCNLLFRCGSVGIGIEICEDMWTPYTPGTRLSLYGAQIIFNLSASNENAGKHSYLRSLISGLSSQSICAYVYSSCGYGESSTDLVYTGKAFIAELGNIVEEMKRFDYSERMIINDIDVSRVQTERLINSSFKAAVSQLTGDDMKEVEFELRSSGRSYPMTRKVECNPFMPDDEYRNERCAEILDIQVCGLRQRLFHLGAKNAVIGVSGGLDSTLALLVTAKTFDVLGLDRKGIICVTMPGFGTSSRTHQNALDMMDCLGVTKMEIDITEACRLHFKDIDHDEKIQDVTYENSQARERTQILMDLANKYNAPVIGTGDLSELALGWATYNGDHMSMYAVNSGVPKTTVQLLVNYIAKEKDMGEEISKILFDVLDTPISPELLPTKEDGEISQETENAVGPYELHDFFIYHFLYNEFPPAKIFFLAQVAFDGKYSRKEIKKWMHTFFRRFFAQQYKRNCMPDGPKVGCISLSPRGEWRMPSDAVSDMWLQEINQLPE</sequence>
<keyword evidence="3 7" id="KW-0436">Ligase</keyword>
<dbReference type="SUPFAM" id="SSF56317">
    <property type="entry name" value="Carbon-nitrogen hydrolase"/>
    <property type="match status" value="1"/>
</dbReference>
<dbReference type="NCBIfam" id="TIGR00552">
    <property type="entry name" value="nadE"/>
    <property type="match status" value="1"/>
</dbReference>
<protein>
    <recommendedName>
        <fullName evidence="7 8">Glutamine-dependent NAD(+) synthetase</fullName>
        <ecNumber evidence="7 8">6.3.5.1</ecNumber>
    </recommendedName>
    <alternativeName>
        <fullName evidence="7 8">NAD(+) synthase [glutamine-hydrolyzing]</fullName>
    </alternativeName>
</protein>
<keyword evidence="12" id="KW-1185">Reference proteome</keyword>
<dbReference type="GO" id="GO:0008795">
    <property type="term" value="F:NAD+ synthase activity"/>
    <property type="evidence" value="ECO:0007669"/>
    <property type="project" value="UniProtKB-EC"/>
</dbReference>
<dbReference type="Pfam" id="PF02540">
    <property type="entry name" value="NAD_synthase"/>
    <property type="match status" value="1"/>
</dbReference>
<organism evidence="11 12">
    <name type="scientific">Falsiporphyromonas endometrii</name>
    <dbReference type="NCBI Taxonomy" id="1387297"/>
    <lineage>
        <taxon>Bacteria</taxon>
        <taxon>Pseudomonadati</taxon>
        <taxon>Bacteroidota</taxon>
        <taxon>Bacteroidia</taxon>
        <taxon>Bacteroidales</taxon>
        <taxon>Porphyromonadaceae</taxon>
        <taxon>Falsiporphyromonas</taxon>
    </lineage>
</organism>
<dbReference type="Gene3D" id="1.10.10.1140">
    <property type="entry name" value="Glutamine-dependent NAD+ synthetase, C-terminal domain"/>
    <property type="match status" value="1"/>
</dbReference>
<dbReference type="PANTHER" id="PTHR23090:SF9">
    <property type="entry name" value="GLUTAMINE-DEPENDENT NAD(+) SYNTHETASE"/>
    <property type="match status" value="1"/>
</dbReference>
<dbReference type="InterPro" id="IPR003694">
    <property type="entry name" value="NAD_synthase"/>
</dbReference>
<feature type="binding site" evidence="7">
    <location>
        <begin position="475"/>
        <end position="478"/>
    </location>
    <ligand>
        <name>deamido-NAD(+)</name>
        <dbReference type="ChEBI" id="CHEBI:58437"/>
        <note>ligand shared between two neighboring subunits</note>
    </ligand>
</feature>
<feature type="binding site" evidence="7">
    <location>
        <begin position="355"/>
        <end position="362"/>
    </location>
    <ligand>
        <name>ATP</name>
        <dbReference type="ChEBI" id="CHEBI:30616"/>
    </ligand>
</feature>
<evidence type="ECO:0000256" key="6">
    <source>
        <dbReference type="ARBA" id="ARBA00023027"/>
    </source>
</evidence>
<keyword evidence="6 7" id="KW-0520">NAD</keyword>